<proteinExistence type="predicted"/>
<evidence type="ECO:0000313" key="4">
    <source>
        <dbReference type="EMBL" id="CAF3695920.1"/>
    </source>
</evidence>
<dbReference type="PANTHER" id="PTHR35081">
    <property type="entry name" value="COILED-COIL DOMAIN-CONTAINING PROTEIN 105"/>
    <property type="match status" value="1"/>
</dbReference>
<evidence type="ECO:0000313" key="2">
    <source>
        <dbReference type="EMBL" id="CAF0917953.1"/>
    </source>
</evidence>
<dbReference type="EMBL" id="CAJNOQ010001633">
    <property type="protein sequence ID" value="CAF0908531.1"/>
    <property type="molecule type" value="Genomic_DNA"/>
</dbReference>
<gene>
    <name evidence="1" type="ORF">GPM918_LOCUS9020</name>
    <name evidence="2" type="ORF">OVA965_LOCUS10466</name>
    <name evidence="3" type="ORF">SRO942_LOCUS9021</name>
    <name evidence="4" type="ORF">TMI583_LOCUS10464</name>
</gene>
<dbReference type="EMBL" id="CAJOBC010001633">
    <property type="protein sequence ID" value="CAF3690014.1"/>
    <property type="molecule type" value="Genomic_DNA"/>
</dbReference>
<protein>
    <submittedName>
        <fullName evidence="1">Uncharacterized protein</fullName>
    </submittedName>
</protein>
<dbReference type="Proteomes" id="UP000677228">
    <property type="component" value="Unassembled WGS sequence"/>
</dbReference>
<dbReference type="Proteomes" id="UP000681722">
    <property type="component" value="Unassembled WGS sequence"/>
</dbReference>
<dbReference type="EMBL" id="CAJNOK010003876">
    <property type="protein sequence ID" value="CAF0917953.1"/>
    <property type="molecule type" value="Genomic_DNA"/>
</dbReference>
<dbReference type="Proteomes" id="UP000682733">
    <property type="component" value="Unassembled WGS sequence"/>
</dbReference>
<dbReference type="OrthoDB" id="9896158at2759"/>
<comment type="caution">
    <text evidence="1">The sequence shown here is derived from an EMBL/GenBank/DDBJ whole genome shotgun (WGS) entry which is preliminary data.</text>
</comment>
<evidence type="ECO:0000313" key="5">
    <source>
        <dbReference type="Proteomes" id="UP000663829"/>
    </source>
</evidence>
<evidence type="ECO:0000313" key="1">
    <source>
        <dbReference type="EMBL" id="CAF0908531.1"/>
    </source>
</evidence>
<accession>A0A814A674</accession>
<keyword evidence="5" id="KW-1185">Reference proteome</keyword>
<dbReference type="InterPro" id="IPR038949">
    <property type="entry name" value="TEKTL1"/>
</dbReference>
<dbReference type="Proteomes" id="UP000663829">
    <property type="component" value="Unassembled WGS sequence"/>
</dbReference>
<evidence type="ECO:0000313" key="3">
    <source>
        <dbReference type="EMBL" id="CAF3690014.1"/>
    </source>
</evidence>
<dbReference type="PANTHER" id="PTHR35081:SF1">
    <property type="entry name" value="COILED-COIL DOMAIN-CONTAINING PROTEIN 105"/>
    <property type="match status" value="1"/>
</dbReference>
<organism evidence="1 5">
    <name type="scientific">Didymodactylos carnosus</name>
    <dbReference type="NCBI Taxonomy" id="1234261"/>
    <lineage>
        <taxon>Eukaryota</taxon>
        <taxon>Metazoa</taxon>
        <taxon>Spiralia</taxon>
        <taxon>Gnathifera</taxon>
        <taxon>Rotifera</taxon>
        <taxon>Eurotatoria</taxon>
        <taxon>Bdelloidea</taxon>
        <taxon>Philodinida</taxon>
        <taxon>Philodinidae</taxon>
        <taxon>Didymodactylos</taxon>
    </lineage>
</organism>
<dbReference type="EMBL" id="CAJOBA010003879">
    <property type="protein sequence ID" value="CAF3695920.1"/>
    <property type="molecule type" value="Genomic_DNA"/>
</dbReference>
<sequence length="463" mass="53994">MLLNSLTQAENGERRKLCHEIVVKDSLKNRAYTEIQQSLTCDPLPVLRQIIERSGNDYALKYMRQVRAICGKLLLLIRELNIVMNKLFHYKSTIHQIIQLMRIVIENNNDVCQLRSQMRDIPRSTRKGKDVIDKMLAEEKIELITFMKIIDIMLGGVNDQLRVRNEERSRVENTLKEREVVVDLIPQSWTKAAWDYDIEHKRKKHQYVCDSLNVCDIKSLEPFNLDSQTALTKGTKMLISVKNMINELQLELKNRIFGVSERTHMIIDAFKLRLAKYVSYEQLATLSRAEAEQTRRAVQRSDDRTQYVNGILKGPINAKYLTTSERLNRPLITHLQRHPGNQLPDAGHLRKIGGVFSTATSLEECIKRNFDPLKESIKFFADMNKNEDLVILEEIKLYSVDKYEKGEKYFKELTETLSQNDISLPSAYQQLDVASCIKQDYIQVFHYYNKSLDLLLEHHLEHV</sequence>
<dbReference type="AlphaFoldDB" id="A0A814A674"/>
<name>A0A814A674_9BILA</name>
<reference evidence="1" key="1">
    <citation type="submission" date="2021-02" db="EMBL/GenBank/DDBJ databases">
        <authorList>
            <person name="Nowell W R."/>
        </authorList>
    </citation>
    <scope>NUCLEOTIDE SEQUENCE</scope>
</reference>